<dbReference type="AlphaFoldDB" id="A0AA36H303"/>
<sequence length="186" mass="19710">MSILLSAFVLPLALAQFPGAGLGGIGRFPGSGGFIGERSYYVRGRLVCGIQGAQGARVSLWENRGQGSPIIYEEAIVDAGGSFYVKAEIRNGIGFSGASSSGYLILTITHSCQGQRQMSIELPETYFNQGIVPIKTYDLGTINLEGRFLGEENNGFGGNTRLGRGGSHDFGRRFNPGGFGSSPIHL</sequence>
<dbReference type="InterPro" id="IPR038479">
    <property type="entry name" value="Transthyretin-like_sf"/>
</dbReference>
<keyword evidence="4 6" id="KW-0732">Signal</keyword>
<evidence type="ECO:0000256" key="5">
    <source>
        <dbReference type="SAM" id="MobiDB-lite"/>
    </source>
</evidence>
<evidence type="ECO:0008006" key="9">
    <source>
        <dbReference type="Google" id="ProtNLM"/>
    </source>
</evidence>
<dbReference type="Gene3D" id="2.60.40.3330">
    <property type="match status" value="1"/>
</dbReference>
<evidence type="ECO:0000256" key="3">
    <source>
        <dbReference type="ARBA" id="ARBA00022525"/>
    </source>
</evidence>
<protein>
    <recommendedName>
        <fullName evidence="9">Transthyretin-like family protein</fullName>
    </recommendedName>
</protein>
<dbReference type="PANTHER" id="PTHR21700:SF23">
    <property type="entry name" value="TRANSTHYRETIN-LIKE FAMILY PROTEIN"/>
    <property type="match status" value="1"/>
</dbReference>
<dbReference type="PANTHER" id="PTHR21700">
    <property type="entry name" value="TRANSTHYRETIN-LIKE FAMILY PROTEIN-RELATED"/>
    <property type="match status" value="1"/>
</dbReference>
<evidence type="ECO:0000256" key="1">
    <source>
        <dbReference type="ARBA" id="ARBA00004613"/>
    </source>
</evidence>
<evidence type="ECO:0000256" key="2">
    <source>
        <dbReference type="ARBA" id="ARBA00010112"/>
    </source>
</evidence>
<feature type="signal peptide" evidence="6">
    <location>
        <begin position="1"/>
        <end position="15"/>
    </location>
</feature>
<dbReference type="GO" id="GO:0005576">
    <property type="term" value="C:extracellular region"/>
    <property type="evidence" value="ECO:0007669"/>
    <property type="project" value="UniProtKB-SubCell"/>
</dbReference>
<evidence type="ECO:0000256" key="6">
    <source>
        <dbReference type="SAM" id="SignalP"/>
    </source>
</evidence>
<proteinExistence type="inferred from homology"/>
<comment type="subcellular location">
    <subcellularLocation>
        <location evidence="1">Secreted</location>
    </subcellularLocation>
</comment>
<dbReference type="Proteomes" id="UP001176961">
    <property type="component" value="Unassembled WGS sequence"/>
</dbReference>
<dbReference type="Pfam" id="PF01060">
    <property type="entry name" value="TTR-52"/>
    <property type="match status" value="1"/>
</dbReference>
<feature type="chain" id="PRO_5041286124" description="Transthyretin-like family protein" evidence="6">
    <location>
        <begin position="16"/>
        <end position="186"/>
    </location>
</feature>
<dbReference type="GO" id="GO:0009986">
    <property type="term" value="C:cell surface"/>
    <property type="evidence" value="ECO:0007669"/>
    <property type="project" value="InterPro"/>
</dbReference>
<gene>
    <name evidence="7" type="ORF">CYNAS_LOCUS14970</name>
</gene>
<accession>A0AA36H303</accession>
<reference evidence="7" key="1">
    <citation type="submission" date="2023-07" db="EMBL/GenBank/DDBJ databases">
        <authorList>
            <consortium name="CYATHOMIX"/>
        </authorList>
    </citation>
    <scope>NUCLEOTIDE SEQUENCE</scope>
    <source>
        <strain evidence="7">N/A</strain>
    </source>
</reference>
<dbReference type="EMBL" id="CATQJL010000305">
    <property type="protein sequence ID" value="CAJ0602987.1"/>
    <property type="molecule type" value="Genomic_DNA"/>
</dbReference>
<comment type="caution">
    <text evidence="7">The sequence shown here is derived from an EMBL/GenBank/DDBJ whole genome shotgun (WGS) entry which is preliminary data.</text>
</comment>
<dbReference type="InterPro" id="IPR001534">
    <property type="entry name" value="Transthyretin-like"/>
</dbReference>
<evidence type="ECO:0000313" key="7">
    <source>
        <dbReference type="EMBL" id="CAJ0602987.1"/>
    </source>
</evidence>
<keyword evidence="3" id="KW-0964">Secreted</keyword>
<keyword evidence="8" id="KW-1185">Reference proteome</keyword>
<evidence type="ECO:0000313" key="8">
    <source>
        <dbReference type="Proteomes" id="UP001176961"/>
    </source>
</evidence>
<name>A0AA36H303_CYLNA</name>
<feature type="region of interest" description="Disordered" evidence="5">
    <location>
        <begin position="159"/>
        <end position="186"/>
    </location>
</feature>
<comment type="similarity">
    <text evidence="2">Belongs to the nematode transthyretin-like family.</text>
</comment>
<organism evidence="7 8">
    <name type="scientific">Cylicocyclus nassatus</name>
    <name type="common">Nematode worm</name>
    <dbReference type="NCBI Taxonomy" id="53992"/>
    <lineage>
        <taxon>Eukaryota</taxon>
        <taxon>Metazoa</taxon>
        <taxon>Ecdysozoa</taxon>
        <taxon>Nematoda</taxon>
        <taxon>Chromadorea</taxon>
        <taxon>Rhabditida</taxon>
        <taxon>Rhabditina</taxon>
        <taxon>Rhabditomorpha</taxon>
        <taxon>Strongyloidea</taxon>
        <taxon>Strongylidae</taxon>
        <taxon>Cylicocyclus</taxon>
    </lineage>
</organism>
<evidence type="ECO:0000256" key="4">
    <source>
        <dbReference type="ARBA" id="ARBA00022729"/>
    </source>
</evidence>